<name>A0AAD3HI37_9CHLO</name>
<keyword evidence="13" id="KW-1185">Reference proteome</keyword>
<accession>A0AAD3HI37</accession>
<feature type="compositionally biased region" description="Basic and acidic residues" evidence="10">
    <location>
        <begin position="59"/>
        <end position="72"/>
    </location>
</feature>
<protein>
    <recommendedName>
        <fullName evidence="11">Zinc-finger domain-containing protein</fullName>
    </recommendedName>
</protein>
<dbReference type="GO" id="GO:0005634">
    <property type="term" value="C:nucleus"/>
    <property type="evidence" value="ECO:0007669"/>
    <property type="project" value="UniProtKB-SubCell"/>
</dbReference>
<reference evidence="12 13" key="1">
    <citation type="journal article" date="2021" name="Sci. Rep.">
        <title>Genome sequencing of the multicellular alga Astrephomene provides insights into convergent evolution of germ-soma differentiation.</title>
        <authorList>
            <person name="Yamashita S."/>
            <person name="Yamamoto K."/>
            <person name="Matsuzaki R."/>
            <person name="Suzuki S."/>
            <person name="Yamaguchi H."/>
            <person name="Hirooka S."/>
            <person name="Minakuchi Y."/>
            <person name="Miyagishima S."/>
            <person name="Kawachi M."/>
            <person name="Toyoda A."/>
            <person name="Nozaki H."/>
        </authorList>
    </citation>
    <scope>NUCLEOTIDE SEQUENCE [LARGE SCALE GENOMIC DNA]</scope>
    <source>
        <strain evidence="12 13">NIES-4017</strain>
    </source>
</reference>
<keyword evidence="8" id="KW-0804">Transcription</keyword>
<gene>
    <name evidence="12" type="ORF">Agub_g2439</name>
</gene>
<evidence type="ECO:0000259" key="11">
    <source>
        <dbReference type="Pfam" id="PF10497"/>
    </source>
</evidence>
<evidence type="ECO:0000256" key="3">
    <source>
        <dbReference type="ARBA" id="ARBA00022490"/>
    </source>
</evidence>
<keyword evidence="6" id="KW-0832">Ubl conjugation</keyword>
<dbReference type="InterPro" id="IPR018866">
    <property type="entry name" value="Znf-4CXXC_R1"/>
</dbReference>
<dbReference type="GO" id="GO:0005737">
    <property type="term" value="C:cytoplasm"/>
    <property type="evidence" value="ECO:0007669"/>
    <property type="project" value="UniProtKB-SubCell"/>
</dbReference>
<evidence type="ECO:0000256" key="5">
    <source>
        <dbReference type="ARBA" id="ARBA00022553"/>
    </source>
</evidence>
<keyword evidence="4" id="KW-1017">Isopeptide bond</keyword>
<dbReference type="Proteomes" id="UP001054857">
    <property type="component" value="Unassembled WGS sequence"/>
</dbReference>
<keyword evidence="9" id="KW-0539">Nucleus</keyword>
<organism evidence="12 13">
    <name type="scientific">Astrephomene gubernaculifera</name>
    <dbReference type="NCBI Taxonomy" id="47775"/>
    <lineage>
        <taxon>Eukaryota</taxon>
        <taxon>Viridiplantae</taxon>
        <taxon>Chlorophyta</taxon>
        <taxon>core chlorophytes</taxon>
        <taxon>Chlorophyceae</taxon>
        <taxon>CS clade</taxon>
        <taxon>Chlamydomonadales</taxon>
        <taxon>Astrephomenaceae</taxon>
        <taxon>Astrephomene</taxon>
    </lineage>
</organism>
<evidence type="ECO:0000256" key="6">
    <source>
        <dbReference type="ARBA" id="ARBA00022843"/>
    </source>
</evidence>
<feature type="domain" description="Zinc-finger" evidence="11">
    <location>
        <begin position="182"/>
        <end position="307"/>
    </location>
</feature>
<keyword evidence="3" id="KW-0963">Cytoplasm</keyword>
<feature type="region of interest" description="Disordered" evidence="10">
    <location>
        <begin position="328"/>
        <end position="375"/>
    </location>
</feature>
<evidence type="ECO:0000256" key="2">
    <source>
        <dbReference type="ARBA" id="ARBA00004496"/>
    </source>
</evidence>
<proteinExistence type="predicted"/>
<dbReference type="AlphaFoldDB" id="A0AAD3HI37"/>
<sequence>MAPKKRASTLNDMNEARAPDAELDIDAERKTLMARNAALFARIGLPDAVKDFKTAVVEDRKRANAEASDSKARAPKWPRTYTTKPPRLEGPTRRSGRIAGMPAPDMAELEDDAEEGVAARRAAPRLAVPAEDFTYDGLFDLLGKDSVQVHGSMPPPDQLSEEQRAALEAQMCCSSKSRGRAYDKSVGLTCHFCRQKMLCGEDGCPRCCNRDVSGTCIGKTECGRCGSATGNYCRACLMDRYGQQLEAVRADSSWLCPHCHEEEHGEWVQHGWFCNSSFCMKMRGLRPTGIAIHRARHQGFRSVAHLLQATVLALEKEPTEAWLRFRSEEERRRKAHSRSMGRSQEQEAEAGGKVAMDGALEAAEAEGKEVAEKKE</sequence>
<dbReference type="PANTHER" id="PTHR31169">
    <property type="entry name" value="OS05G0300700 PROTEIN"/>
    <property type="match status" value="1"/>
</dbReference>
<feature type="non-terminal residue" evidence="12">
    <location>
        <position position="375"/>
    </location>
</feature>
<keyword evidence="7" id="KW-0805">Transcription regulation</keyword>
<evidence type="ECO:0000256" key="4">
    <source>
        <dbReference type="ARBA" id="ARBA00022499"/>
    </source>
</evidence>
<comment type="subcellular location">
    <subcellularLocation>
        <location evidence="2">Cytoplasm</location>
    </subcellularLocation>
    <subcellularLocation>
        <location evidence="1">Nucleus</location>
    </subcellularLocation>
</comment>
<dbReference type="InterPro" id="IPR040221">
    <property type="entry name" value="CDCA7/CDA7L"/>
</dbReference>
<evidence type="ECO:0000313" key="12">
    <source>
        <dbReference type="EMBL" id="GFR41692.1"/>
    </source>
</evidence>
<dbReference type="EMBL" id="BMAR01000002">
    <property type="protein sequence ID" value="GFR41692.1"/>
    <property type="molecule type" value="Genomic_DNA"/>
</dbReference>
<evidence type="ECO:0000256" key="10">
    <source>
        <dbReference type="SAM" id="MobiDB-lite"/>
    </source>
</evidence>
<dbReference type="Pfam" id="PF10497">
    <property type="entry name" value="zf-4CXXC_R1"/>
    <property type="match status" value="1"/>
</dbReference>
<evidence type="ECO:0000313" key="13">
    <source>
        <dbReference type="Proteomes" id="UP001054857"/>
    </source>
</evidence>
<evidence type="ECO:0000256" key="7">
    <source>
        <dbReference type="ARBA" id="ARBA00023015"/>
    </source>
</evidence>
<dbReference type="PANTHER" id="PTHR31169:SF15">
    <property type="entry name" value="EXPRESSED PROTEIN"/>
    <property type="match status" value="1"/>
</dbReference>
<evidence type="ECO:0000256" key="8">
    <source>
        <dbReference type="ARBA" id="ARBA00023163"/>
    </source>
</evidence>
<comment type="caution">
    <text evidence="12">The sequence shown here is derived from an EMBL/GenBank/DDBJ whole genome shotgun (WGS) entry which is preliminary data.</text>
</comment>
<feature type="region of interest" description="Disordered" evidence="10">
    <location>
        <begin position="59"/>
        <end position="102"/>
    </location>
</feature>
<keyword evidence="5" id="KW-0597">Phosphoprotein</keyword>
<dbReference type="GO" id="GO:0006355">
    <property type="term" value="P:regulation of DNA-templated transcription"/>
    <property type="evidence" value="ECO:0007669"/>
    <property type="project" value="InterPro"/>
</dbReference>
<evidence type="ECO:0000256" key="1">
    <source>
        <dbReference type="ARBA" id="ARBA00004123"/>
    </source>
</evidence>
<evidence type="ECO:0000256" key="9">
    <source>
        <dbReference type="ARBA" id="ARBA00023242"/>
    </source>
</evidence>
<feature type="compositionally biased region" description="Basic and acidic residues" evidence="10">
    <location>
        <begin position="365"/>
        <end position="375"/>
    </location>
</feature>